<dbReference type="Proteomes" id="UP000596660">
    <property type="component" value="Unplaced"/>
</dbReference>
<dbReference type="OMA" id="ELMVVNI"/>
<feature type="compositionally biased region" description="Basic and acidic residues" evidence="1">
    <location>
        <begin position="38"/>
        <end position="47"/>
    </location>
</feature>
<dbReference type="AlphaFoldDB" id="A0A803N8F5"/>
<dbReference type="Gene3D" id="2.40.70.10">
    <property type="entry name" value="Acid Proteases"/>
    <property type="match status" value="1"/>
</dbReference>
<accession>A0A803N8F5</accession>
<feature type="compositionally biased region" description="Basic and acidic residues" evidence="1">
    <location>
        <begin position="61"/>
        <end position="82"/>
    </location>
</feature>
<organism evidence="2 3">
    <name type="scientific">Chenopodium quinoa</name>
    <name type="common">Quinoa</name>
    <dbReference type="NCBI Taxonomy" id="63459"/>
    <lineage>
        <taxon>Eukaryota</taxon>
        <taxon>Viridiplantae</taxon>
        <taxon>Streptophyta</taxon>
        <taxon>Embryophyta</taxon>
        <taxon>Tracheophyta</taxon>
        <taxon>Spermatophyta</taxon>
        <taxon>Magnoliopsida</taxon>
        <taxon>eudicotyledons</taxon>
        <taxon>Gunneridae</taxon>
        <taxon>Pentapetalae</taxon>
        <taxon>Caryophyllales</taxon>
        <taxon>Chenopodiaceae</taxon>
        <taxon>Chenopodioideae</taxon>
        <taxon>Atripliceae</taxon>
        <taxon>Chenopodium</taxon>
    </lineage>
</organism>
<reference evidence="2" key="1">
    <citation type="journal article" date="2017" name="Nature">
        <title>The genome of Chenopodium quinoa.</title>
        <authorList>
            <person name="Jarvis D.E."/>
            <person name="Ho Y.S."/>
            <person name="Lightfoot D.J."/>
            <person name="Schmoeckel S.M."/>
            <person name="Li B."/>
            <person name="Borm T.J.A."/>
            <person name="Ohyanagi H."/>
            <person name="Mineta K."/>
            <person name="Michell C.T."/>
            <person name="Saber N."/>
            <person name="Kharbatia N.M."/>
            <person name="Rupper R.R."/>
            <person name="Sharp A.R."/>
            <person name="Dally N."/>
            <person name="Boughton B.A."/>
            <person name="Woo Y.H."/>
            <person name="Gao G."/>
            <person name="Schijlen E.G.W.M."/>
            <person name="Guo X."/>
            <person name="Momin A.A."/>
            <person name="Negrao S."/>
            <person name="Al-Babili S."/>
            <person name="Gehring C."/>
            <person name="Roessner U."/>
            <person name="Jung C."/>
            <person name="Murphy K."/>
            <person name="Arold S.T."/>
            <person name="Gojobori T."/>
            <person name="van der Linden C.G."/>
            <person name="van Loo E.N."/>
            <person name="Jellen E.N."/>
            <person name="Maughan P.J."/>
            <person name="Tester M."/>
        </authorList>
    </citation>
    <scope>NUCLEOTIDE SEQUENCE [LARGE SCALE GENOMIC DNA]</scope>
    <source>
        <strain evidence="2">cv. PI 614886</strain>
    </source>
</reference>
<dbReference type="Pfam" id="PF13650">
    <property type="entry name" value="Asp_protease_2"/>
    <property type="match status" value="1"/>
</dbReference>
<name>A0A803N8F5_CHEQI</name>
<dbReference type="EnsemblPlants" id="AUR62042120-RA">
    <property type="protein sequence ID" value="AUR62042120-RA:cds"/>
    <property type="gene ID" value="AUR62042120"/>
</dbReference>
<protein>
    <submittedName>
        <fullName evidence="2">Uncharacterized protein</fullName>
    </submittedName>
</protein>
<evidence type="ECO:0000313" key="2">
    <source>
        <dbReference type="EnsemblPlants" id="AUR62042120-RA:cds"/>
    </source>
</evidence>
<dbReference type="InterPro" id="IPR021109">
    <property type="entry name" value="Peptidase_aspartic_dom_sf"/>
</dbReference>
<keyword evidence="3" id="KW-1185">Reference proteome</keyword>
<evidence type="ECO:0000256" key="1">
    <source>
        <dbReference type="SAM" id="MobiDB-lite"/>
    </source>
</evidence>
<dbReference type="SUPFAM" id="SSF50630">
    <property type="entry name" value="Acid proteases"/>
    <property type="match status" value="1"/>
</dbReference>
<proteinExistence type="predicted"/>
<dbReference type="Gramene" id="AUR62042120-RA">
    <property type="protein sequence ID" value="AUR62042120-RA:cds"/>
    <property type="gene ID" value="AUR62042120"/>
</dbReference>
<reference evidence="2" key="2">
    <citation type="submission" date="2021-03" db="UniProtKB">
        <authorList>
            <consortium name="EnsemblPlants"/>
        </authorList>
    </citation>
    <scope>IDENTIFICATION</scope>
</reference>
<sequence>MDGLQRLAEHDLRRRGVNTLAEGIVVAESLVEVSSGSRQDRGKTVEESDHEGEDSSLQTRVKHDPYGKDKAQSKGDSRNEEGKYRKPFSCWLCGGPHMARTCPQRQKLSAIIANFGEDPIRDKAHLANMRLLNTAVVEDELPVGEAPSTNEEASTKQQGNFVFVNAEVNGGYARMLVDTNASHNLVRLKEAKDLGIKFTKVDDELMVVNIDSTLMHGRAWKVLIRLGKWKGKVDFLVVDLDDVDLVLGIEFILSVVPIKMDRDVMTITHNGCKHEIKLARGEEARARLSSMKAWWALGHKR</sequence>
<evidence type="ECO:0000313" key="3">
    <source>
        <dbReference type="Proteomes" id="UP000596660"/>
    </source>
</evidence>
<feature type="region of interest" description="Disordered" evidence="1">
    <location>
        <begin position="33"/>
        <end position="82"/>
    </location>
</feature>